<comment type="cofactor">
    <cofactor evidence="2">
        <name>[4Fe-4S] cluster</name>
        <dbReference type="ChEBI" id="CHEBI:49883"/>
    </cofactor>
</comment>
<protein>
    <recommendedName>
        <fullName evidence="9">Molybdopterin dinucleotide-binding domain-containing protein</fullName>
    </recommendedName>
</protein>
<dbReference type="Pfam" id="PF01568">
    <property type="entry name" value="Molydop_binding"/>
    <property type="match status" value="1"/>
</dbReference>
<dbReference type="InterPro" id="IPR050612">
    <property type="entry name" value="Prok_Mopterin_Oxidored"/>
</dbReference>
<keyword evidence="5" id="KW-0479">Metal-binding</keyword>
<organism evidence="10">
    <name type="scientific">marine sediment metagenome</name>
    <dbReference type="NCBI Taxonomy" id="412755"/>
    <lineage>
        <taxon>unclassified sequences</taxon>
        <taxon>metagenomes</taxon>
        <taxon>ecological metagenomes</taxon>
    </lineage>
</organism>
<evidence type="ECO:0000256" key="3">
    <source>
        <dbReference type="ARBA" id="ARBA00022485"/>
    </source>
</evidence>
<feature type="non-terminal residue" evidence="10">
    <location>
        <position position="1"/>
    </location>
</feature>
<keyword evidence="8" id="KW-0411">Iron-sulfur</keyword>
<dbReference type="GO" id="GO:0016491">
    <property type="term" value="F:oxidoreductase activity"/>
    <property type="evidence" value="ECO:0007669"/>
    <property type="project" value="UniProtKB-KW"/>
</dbReference>
<dbReference type="SUPFAM" id="SSF50692">
    <property type="entry name" value="ADC-like"/>
    <property type="match status" value="1"/>
</dbReference>
<dbReference type="EMBL" id="BART01030319">
    <property type="protein sequence ID" value="GAH16318.1"/>
    <property type="molecule type" value="Genomic_DNA"/>
</dbReference>
<evidence type="ECO:0000256" key="4">
    <source>
        <dbReference type="ARBA" id="ARBA00022505"/>
    </source>
</evidence>
<evidence type="ECO:0000256" key="2">
    <source>
        <dbReference type="ARBA" id="ARBA00001966"/>
    </source>
</evidence>
<evidence type="ECO:0000313" key="10">
    <source>
        <dbReference type="EMBL" id="GAH16318.1"/>
    </source>
</evidence>
<sequence>HVGKFSRGLGRFTAVDHLPPEELPDKEYPFILTTGRVIYHWHTGTMTRRSKGLSTIYPENIAEINPEDAMKLNIKDGEKVKVVSRRGEIEIKVNITERTQPGVIFITFHFAESTANILTISALDKVSKIPELKVCAVKIEKI</sequence>
<accession>X1F693</accession>
<gene>
    <name evidence="10" type="ORF">S01H4_52976</name>
</gene>
<evidence type="ECO:0000256" key="1">
    <source>
        <dbReference type="ARBA" id="ARBA00001942"/>
    </source>
</evidence>
<dbReference type="InterPro" id="IPR009010">
    <property type="entry name" value="Asp_de-COase-like_dom_sf"/>
</dbReference>
<dbReference type="InterPro" id="IPR006655">
    <property type="entry name" value="Mopterin_OxRdtase_prok_CS"/>
</dbReference>
<keyword evidence="6" id="KW-0560">Oxidoreductase</keyword>
<dbReference type="FunFam" id="2.40.40.20:FF:000005">
    <property type="entry name" value="Periplasmic nitrate reductase"/>
    <property type="match status" value="1"/>
</dbReference>
<reference evidence="10" key="1">
    <citation type="journal article" date="2014" name="Front. Microbiol.">
        <title>High frequency of phylogenetically diverse reductive dehalogenase-homologous genes in deep subseafloor sedimentary metagenomes.</title>
        <authorList>
            <person name="Kawai M."/>
            <person name="Futagami T."/>
            <person name="Toyoda A."/>
            <person name="Takaki Y."/>
            <person name="Nishi S."/>
            <person name="Hori S."/>
            <person name="Arai W."/>
            <person name="Tsubouchi T."/>
            <person name="Morono Y."/>
            <person name="Uchiyama I."/>
            <person name="Ito T."/>
            <person name="Fujiyama A."/>
            <person name="Inagaki F."/>
            <person name="Takami H."/>
        </authorList>
    </citation>
    <scope>NUCLEOTIDE SEQUENCE</scope>
    <source>
        <strain evidence="10">Expedition CK06-06</strain>
    </source>
</reference>
<dbReference type="PROSITE" id="PS00932">
    <property type="entry name" value="MOLYBDOPTERIN_PROK_3"/>
    <property type="match status" value="1"/>
</dbReference>
<comment type="caution">
    <text evidence="10">The sequence shown here is derived from an EMBL/GenBank/DDBJ whole genome shotgun (WGS) entry which is preliminary data.</text>
</comment>
<dbReference type="Gene3D" id="2.40.40.20">
    <property type="match status" value="1"/>
</dbReference>
<evidence type="ECO:0000256" key="5">
    <source>
        <dbReference type="ARBA" id="ARBA00022723"/>
    </source>
</evidence>
<evidence type="ECO:0000256" key="8">
    <source>
        <dbReference type="ARBA" id="ARBA00023014"/>
    </source>
</evidence>
<name>X1F693_9ZZZZ</name>
<dbReference type="InterPro" id="IPR041925">
    <property type="entry name" value="CT_Formate-Dh_H"/>
</dbReference>
<dbReference type="GO" id="GO:0051539">
    <property type="term" value="F:4 iron, 4 sulfur cluster binding"/>
    <property type="evidence" value="ECO:0007669"/>
    <property type="project" value="UniProtKB-KW"/>
</dbReference>
<dbReference type="PANTHER" id="PTHR43742:SF2">
    <property type="entry name" value="ASSIMILATORY NITRATE REDUCTASE CATALYTIC SUBUNIT"/>
    <property type="match status" value="1"/>
</dbReference>
<proteinExistence type="predicted"/>
<evidence type="ECO:0000256" key="6">
    <source>
        <dbReference type="ARBA" id="ARBA00023002"/>
    </source>
</evidence>
<dbReference type="InterPro" id="IPR006657">
    <property type="entry name" value="MoPterin_dinucl-bd_dom"/>
</dbReference>
<evidence type="ECO:0000259" key="9">
    <source>
        <dbReference type="Pfam" id="PF01568"/>
    </source>
</evidence>
<keyword evidence="3" id="KW-0004">4Fe-4S</keyword>
<dbReference type="CDD" id="cd02790">
    <property type="entry name" value="MopB_CT_Formate-Dh_H"/>
    <property type="match status" value="1"/>
</dbReference>
<evidence type="ECO:0000256" key="7">
    <source>
        <dbReference type="ARBA" id="ARBA00023004"/>
    </source>
</evidence>
<comment type="cofactor">
    <cofactor evidence="1">
        <name>Mo-bis(molybdopterin guanine dinucleotide)</name>
        <dbReference type="ChEBI" id="CHEBI:60539"/>
    </cofactor>
</comment>
<keyword evidence="7" id="KW-0408">Iron</keyword>
<keyword evidence="4" id="KW-0500">Molybdenum</keyword>
<dbReference type="GO" id="GO:0046872">
    <property type="term" value="F:metal ion binding"/>
    <property type="evidence" value="ECO:0007669"/>
    <property type="project" value="UniProtKB-KW"/>
</dbReference>
<dbReference type="PANTHER" id="PTHR43742">
    <property type="entry name" value="TRIMETHYLAMINE-N-OXIDE REDUCTASE"/>
    <property type="match status" value="1"/>
</dbReference>
<dbReference type="GO" id="GO:0043546">
    <property type="term" value="F:molybdopterin cofactor binding"/>
    <property type="evidence" value="ECO:0007669"/>
    <property type="project" value="InterPro"/>
</dbReference>
<feature type="domain" description="Molybdopterin dinucleotide-binding" evidence="9">
    <location>
        <begin position="30"/>
        <end position="136"/>
    </location>
</feature>
<dbReference type="AlphaFoldDB" id="X1F693"/>